<organism evidence="1 2">
    <name type="scientific">Deinococcus soli</name>
    <name type="common">ex Cha et al. 2016</name>
    <dbReference type="NCBI Taxonomy" id="1309411"/>
    <lineage>
        <taxon>Bacteria</taxon>
        <taxon>Thermotogati</taxon>
        <taxon>Deinococcota</taxon>
        <taxon>Deinococci</taxon>
        <taxon>Deinococcales</taxon>
        <taxon>Deinococcaceae</taxon>
        <taxon>Deinococcus</taxon>
    </lineage>
</organism>
<sequence length="121" mass="13650">MTPILTLRQAAQDRPHDDDVILGTWTIAPQDATPAGTHALEGDLTAFLDGGTFDPESAPGNLPERRRRYRVQRVERSNSAWRRLTFNVTRTDWWGNDTFLTVYAEVTDIPSFTALRRAAHA</sequence>
<protein>
    <submittedName>
        <fullName evidence="1">Uncharacterized protein</fullName>
    </submittedName>
</protein>
<evidence type="ECO:0000313" key="1">
    <source>
        <dbReference type="EMBL" id="MDR6218568.1"/>
    </source>
</evidence>
<dbReference type="EMBL" id="JAVDQK010000005">
    <property type="protein sequence ID" value="MDR6218568.1"/>
    <property type="molecule type" value="Genomic_DNA"/>
</dbReference>
<name>A0AAE4BL55_9DEIO</name>
<dbReference type="Proteomes" id="UP001185331">
    <property type="component" value="Unassembled WGS sequence"/>
</dbReference>
<accession>A0AAE4BL55</accession>
<evidence type="ECO:0000313" key="2">
    <source>
        <dbReference type="Proteomes" id="UP001185331"/>
    </source>
</evidence>
<comment type="caution">
    <text evidence="1">The sequence shown here is derived from an EMBL/GenBank/DDBJ whole genome shotgun (WGS) entry which is preliminary data.</text>
</comment>
<proteinExistence type="predicted"/>
<gene>
    <name evidence="1" type="ORF">J2Y00_002165</name>
</gene>
<reference evidence="1" key="1">
    <citation type="submission" date="2023-07" db="EMBL/GenBank/DDBJ databases">
        <title>Sorghum-associated microbial communities from plants grown in Nebraska, USA.</title>
        <authorList>
            <person name="Schachtman D."/>
        </authorList>
    </citation>
    <scope>NUCLEOTIDE SEQUENCE</scope>
    <source>
        <strain evidence="1">BE330</strain>
    </source>
</reference>
<dbReference type="RefSeq" id="WP_309852886.1">
    <property type="nucleotide sequence ID" value="NZ_JAVDQJ010000004.1"/>
</dbReference>
<dbReference type="AlphaFoldDB" id="A0AAE4BL55"/>